<organism evidence="1">
    <name type="scientific">viral metagenome</name>
    <dbReference type="NCBI Taxonomy" id="1070528"/>
    <lineage>
        <taxon>unclassified sequences</taxon>
        <taxon>metagenomes</taxon>
        <taxon>organismal metagenomes</taxon>
    </lineage>
</organism>
<accession>A0A6C0ADJ1</accession>
<dbReference type="EMBL" id="MN740593">
    <property type="protein sequence ID" value="QHS77611.1"/>
    <property type="molecule type" value="Genomic_DNA"/>
</dbReference>
<reference evidence="1" key="1">
    <citation type="journal article" date="2020" name="Nature">
        <title>Giant virus diversity and host interactions through global metagenomics.</title>
        <authorList>
            <person name="Schulz F."/>
            <person name="Roux S."/>
            <person name="Paez-Espino D."/>
            <person name="Jungbluth S."/>
            <person name="Walsh D.A."/>
            <person name="Denef V.J."/>
            <person name="McMahon K.D."/>
            <person name="Konstantinidis K.T."/>
            <person name="Eloe-Fadrosh E.A."/>
            <person name="Kyrpides N.C."/>
            <person name="Woyke T."/>
        </authorList>
    </citation>
    <scope>NUCLEOTIDE SEQUENCE</scope>
    <source>
        <strain evidence="1">GVMAG-S-1021933-23</strain>
    </source>
</reference>
<dbReference type="AlphaFoldDB" id="A0A6C0ADJ1"/>
<evidence type="ECO:0000313" key="1">
    <source>
        <dbReference type="EMBL" id="QHS77611.1"/>
    </source>
</evidence>
<name>A0A6C0ADJ1_9ZZZZ</name>
<proteinExistence type="predicted"/>
<protein>
    <submittedName>
        <fullName evidence="1">Uncharacterized protein</fullName>
    </submittedName>
</protein>
<sequence>MTEIKDQFFNMVKNQEYEESVKTIEEYMKLFKEKWSSNCISKLDNNYILIETRIKNIIPCITFIKVYFFDFDFEKIKTFLKAIKNNEELPKFSLMKEKNNGSYLKCEKVEDDYLLTHFQHYGDLQENTDIFIFNISKQKNFEEKKKKITYESLVGVLEHLLKLRETNKNLFK</sequence>